<dbReference type="Proteomes" id="UP001151760">
    <property type="component" value="Unassembled WGS sequence"/>
</dbReference>
<comment type="caution">
    <text evidence="1">The sequence shown here is derived from an EMBL/GenBank/DDBJ whole genome shotgun (WGS) entry which is preliminary data.</text>
</comment>
<keyword evidence="2" id="KW-1185">Reference proteome</keyword>
<gene>
    <name evidence="1" type="ORF">Tco_1043465</name>
</gene>
<dbReference type="EMBL" id="BQNB010018651">
    <property type="protein sequence ID" value="GJT76740.1"/>
    <property type="molecule type" value="Genomic_DNA"/>
</dbReference>
<protein>
    <submittedName>
        <fullName evidence="1">Uncharacterized protein</fullName>
    </submittedName>
</protein>
<proteinExistence type="predicted"/>
<organism evidence="1 2">
    <name type="scientific">Tanacetum coccineum</name>
    <dbReference type="NCBI Taxonomy" id="301880"/>
    <lineage>
        <taxon>Eukaryota</taxon>
        <taxon>Viridiplantae</taxon>
        <taxon>Streptophyta</taxon>
        <taxon>Embryophyta</taxon>
        <taxon>Tracheophyta</taxon>
        <taxon>Spermatophyta</taxon>
        <taxon>Magnoliopsida</taxon>
        <taxon>eudicotyledons</taxon>
        <taxon>Gunneridae</taxon>
        <taxon>Pentapetalae</taxon>
        <taxon>asterids</taxon>
        <taxon>campanulids</taxon>
        <taxon>Asterales</taxon>
        <taxon>Asteraceae</taxon>
        <taxon>Asteroideae</taxon>
        <taxon>Anthemideae</taxon>
        <taxon>Anthemidinae</taxon>
        <taxon>Tanacetum</taxon>
    </lineage>
</organism>
<evidence type="ECO:0000313" key="1">
    <source>
        <dbReference type="EMBL" id="GJT76740.1"/>
    </source>
</evidence>
<sequence length="150" mass="17522">MSTHTHDTSFDSEDESHYLTFTTHIQLPLLASVLPPNEDVPALRQPRYEMDKGKTAALIHPITEEPIHRTIPLLIARLARHDRWVEEIQDDVHDLSFMRVHELEHENEALRTIIAPIVRHIETLFVLHTTAHQEMEDLGYRIVDMELTLR</sequence>
<name>A0ABQ5GNB7_9ASTR</name>
<accession>A0ABQ5GNB7</accession>
<reference evidence="1" key="1">
    <citation type="journal article" date="2022" name="Int. J. Mol. Sci.">
        <title>Draft Genome of Tanacetum Coccineum: Genomic Comparison of Closely Related Tanacetum-Family Plants.</title>
        <authorList>
            <person name="Yamashiro T."/>
            <person name="Shiraishi A."/>
            <person name="Nakayama K."/>
            <person name="Satake H."/>
        </authorList>
    </citation>
    <scope>NUCLEOTIDE SEQUENCE</scope>
</reference>
<reference evidence="1" key="2">
    <citation type="submission" date="2022-01" db="EMBL/GenBank/DDBJ databases">
        <authorList>
            <person name="Yamashiro T."/>
            <person name="Shiraishi A."/>
            <person name="Satake H."/>
            <person name="Nakayama K."/>
        </authorList>
    </citation>
    <scope>NUCLEOTIDE SEQUENCE</scope>
</reference>
<evidence type="ECO:0000313" key="2">
    <source>
        <dbReference type="Proteomes" id="UP001151760"/>
    </source>
</evidence>